<accession>A0ABW8WS78</accession>
<comment type="caution">
    <text evidence="1">The sequence shown here is derived from an EMBL/GenBank/DDBJ whole genome shotgun (WGS) entry which is preliminary data.</text>
</comment>
<organism evidence="1 2">
    <name type="scientific">Scytonema tolypothrichoides VB-61278_2</name>
    <dbReference type="NCBI Taxonomy" id="3232314"/>
    <lineage>
        <taxon>Bacteria</taxon>
        <taxon>Bacillati</taxon>
        <taxon>Cyanobacteriota</taxon>
        <taxon>Cyanophyceae</taxon>
        <taxon>Nostocales</taxon>
        <taxon>Scytonemataceae</taxon>
        <taxon>Scytonema</taxon>
    </lineage>
</organism>
<evidence type="ECO:0008006" key="3">
    <source>
        <dbReference type="Google" id="ProtNLM"/>
    </source>
</evidence>
<dbReference type="RefSeq" id="WP_202048756.1">
    <property type="nucleotide sequence ID" value="NZ_JBFQGM010000009.1"/>
</dbReference>
<reference evidence="1 2" key="1">
    <citation type="submission" date="2024-07" db="EMBL/GenBank/DDBJ databases">
        <authorList>
            <person name="Tripathy S."/>
        </authorList>
    </citation>
    <scope>NUCLEOTIDE SEQUENCE [LARGE SCALE GENOMIC DNA]</scope>
    <source>
        <strain evidence="1 2">VB-61278_2</strain>
    </source>
</reference>
<evidence type="ECO:0000313" key="1">
    <source>
        <dbReference type="EMBL" id="MFL9463734.1"/>
    </source>
</evidence>
<proteinExistence type="predicted"/>
<protein>
    <recommendedName>
        <fullName evidence="3">Transposase</fullName>
    </recommendedName>
</protein>
<name>A0ABW8WS78_9CYAN</name>
<dbReference type="Proteomes" id="UP001628874">
    <property type="component" value="Unassembled WGS sequence"/>
</dbReference>
<keyword evidence="2" id="KW-1185">Reference proteome</keyword>
<dbReference type="EMBL" id="JBFQGM010000009">
    <property type="protein sequence ID" value="MFL9463734.1"/>
    <property type="molecule type" value="Genomic_DNA"/>
</dbReference>
<gene>
    <name evidence="1" type="ORF">AB0759_24280</name>
</gene>
<sequence length="51" mass="6036">MIAIFLRQKHDKISLRPIYQKLSQKVYLFGEWYRAAIVAIHQLPPTEETHG</sequence>
<evidence type="ECO:0000313" key="2">
    <source>
        <dbReference type="Proteomes" id="UP001628874"/>
    </source>
</evidence>